<accession>A0A086MRS3</accession>
<dbReference type="Proteomes" id="UP000029095">
    <property type="component" value="Unassembled WGS sequence"/>
</dbReference>
<organism evidence="4 5">
    <name type="scientific">Streptomyces mutabilis</name>
    <dbReference type="NCBI Taxonomy" id="67332"/>
    <lineage>
        <taxon>Bacteria</taxon>
        <taxon>Bacillati</taxon>
        <taxon>Actinomycetota</taxon>
        <taxon>Actinomycetes</taxon>
        <taxon>Kitasatosporales</taxon>
        <taxon>Streptomycetaceae</taxon>
        <taxon>Streptomyces</taxon>
    </lineage>
</organism>
<dbReference type="Pfam" id="PF08240">
    <property type="entry name" value="ADH_N"/>
    <property type="match status" value="1"/>
</dbReference>
<dbReference type="HOGENOM" id="CLU_026673_3_3_11"/>
<dbReference type="InterPro" id="IPR020843">
    <property type="entry name" value="ER"/>
</dbReference>
<proteinExistence type="predicted"/>
<keyword evidence="1" id="KW-0521">NADP</keyword>
<evidence type="ECO:0000313" key="4">
    <source>
        <dbReference type="EMBL" id="KFG71591.1"/>
    </source>
</evidence>
<dbReference type="AlphaFoldDB" id="A0A086MRS3"/>
<dbReference type="SUPFAM" id="SSF51735">
    <property type="entry name" value="NAD(P)-binding Rossmann-fold domains"/>
    <property type="match status" value="1"/>
</dbReference>
<dbReference type="InterPro" id="IPR013154">
    <property type="entry name" value="ADH-like_N"/>
</dbReference>
<dbReference type="CDD" id="cd05289">
    <property type="entry name" value="MDR_like_2"/>
    <property type="match status" value="1"/>
</dbReference>
<dbReference type="Gene3D" id="3.40.50.720">
    <property type="entry name" value="NAD(P)-binding Rossmann-like Domain"/>
    <property type="match status" value="1"/>
</dbReference>
<gene>
    <name evidence="4" type="ORF">FM21_32890</name>
</gene>
<evidence type="ECO:0000256" key="2">
    <source>
        <dbReference type="ARBA" id="ARBA00023002"/>
    </source>
</evidence>
<evidence type="ECO:0000313" key="5">
    <source>
        <dbReference type="Proteomes" id="UP000029095"/>
    </source>
</evidence>
<keyword evidence="2" id="KW-0560">Oxidoreductase</keyword>
<reference evidence="4 5" key="1">
    <citation type="submission" date="2014-05" db="EMBL/GenBank/DDBJ databases">
        <title>Complete genome sequence of the Streptomyces mutabilis TRM45540.</title>
        <authorList>
            <person name="Luo X."/>
            <person name="Zhang L."/>
        </authorList>
    </citation>
    <scope>NUCLEOTIDE SEQUENCE [LARGE SCALE GENOMIC DNA]</scope>
    <source>
        <strain evidence="4 5">TRM45540</strain>
    </source>
</reference>
<feature type="domain" description="Enoyl reductase (ER)" evidence="3">
    <location>
        <begin position="10"/>
        <end position="302"/>
    </location>
</feature>
<comment type="caution">
    <text evidence="4">The sequence shown here is derived from an EMBL/GenBank/DDBJ whole genome shotgun (WGS) entry which is preliminary data.</text>
</comment>
<dbReference type="RefSeq" id="WP_043385415.1">
    <property type="nucleotide sequence ID" value="NZ_KN039949.1"/>
</dbReference>
<keyword evidence="5" id="KW-1185">Reference proteome</keyword>
<sequence length="306" mass="31715">MKAVALTTFGGPEVLTLSDVAAPQAGPGQVRVRVRVAGVQHFDARIRRGWTPPYLGAVEPPVVPGNEFAGVVDQVGEGVTGLEAGAEVLGFTTLGCYAEYVVAPAAQVVRKPAGMPWQIAGGFSGNGQGAHMALRELGVGPGDTVLIHAAAGALGTFSVQLAKAWGATTVIGTASEENHAYLRSIGAVPVTYGDGLVERVRALAPQGVDAAMDNAGPDALRASVELVKDRNRIRTMVSDEAAQELGVPPLTPARSATRLQELADLYAQGQIELHIRAAHPLERAADAHRALETGHGRGKIVLTVAD</sequence>
<dbReference type="Pfam" id="PF13602">
    <property type="entry name" value="ADH_zinc_N_2"/>
    <property type="match status" value="1"/>
</dbReference>
<dbReference type="PANTHER" id="PTHR48106">
    <property type="entry name" value="QUINONE OXIDOREDUCTASE PIG3-RELATED"/>
    <property type="match status" value="1"/>
</dbReference>
<protein>
    <submittedName>
        <fullName evidence="4">Alcohol dehydrogenase</fullName>
    </submittedName>
</protein>
<dbReference type="SUPFAM" id="SSF50129">
    <property type="entry name" value="GroES-like"/>
    <property type="match status" value="1"/>
</dbReference>
<dbReference type="STRING" id="1915400.FM21_32890"/>
<dbReference type="Gene3D" id="3.90.180.10">
    <property type="entry name" value="Medium-chain alcohol dehydrogenases, catalytic domain"/>
    <property type="match status" value="1"/>
</dbReference>
<dbReference type="InterPro" id="IPR036291">
    <property type="entry name" value="NAD(P)-bd_dom_sf"/>
</dbReference>
<dbReference type="EMBL" id="JNFQ01000006">
    <property type="protein sequence ID" value="KFG71591.1"/>
    <property type="molecule type" value="Genomic_DNA"/>
</dbReference>
<dbReference type="SMART" id="SM00829">
    <property type="entry name" value="PKS_ER"/>
    <property type="match status" value="1"/>
</dbReference>
<name>A0A086MRS3_9ACTN</name>
<evidence type="ECO:0000256" key="1">
    <source>
        <dbReference type="ARBA" id="ARBA00022857"/>
    </source>
</evidence>
<evidence type="ECO:0000259" key="3">
    <source>
        <dbReference type="SMART" id="SM00829"/>
    </source>
</evidence>
<dbReference type="InterPro" id="IPR011032">
    <property type="entry name" value="GroES-like_sf"/>
</dbReference>
<dbReference type="GO" id="GO:0070402">
    <property type="term" value="F:NADPH binding"/>
    <property type="evidence" value="ECO:0007669"/>
    <property type="project" value="TreeGrafter"/>
</dbReference>
<dbReference type="GO" id="GO:0016651">
    <property type="term" value="F:oxidoreductase activity, acting on NAD(P)H"/>
    <property type="evidence" value="ECO:0007669"/>
    <property type="project" value="TreeGrafter"/>
</dbReference>